<organism evidence="1 2">
    <name type="scientific">Taibaiella soli</name>
    <dbReference type="NCBI Taxonomy" id="1649169"/>
    <lineage>
        <taxon>Bacteria</taxon>
        <taxon>Pseudomonadati</taxon>
        <taxon>Bacteroidota</taxon>
        <taxon>Chitinophagia</taxon>
        <taxon>Chitinophagales</taxon>
        <taxon>Chitinophagaceae</taxon>
        <taxon>Taibaiella</taxon>
    </lineage>
</organism>
<dbReference type="AlphaFoldDB" id="A0A2W2AZ29"/>
<dbReference type="RefSeq" id="WP_110998553.1">
    <property type="nucleotide sequence ID" value="NZ_QKTW01000014.1"/>
</dbReference>
<dbReference type="EMBL" id="QKTW01000014">
    <property type="protein sequence ID" value="PZF73274.1"/>
    <property type="molecule type" value="Genomic_DNA"/>
</dbReference>
<comment type="caution">
    <text evidence="1">The sequence shown here is derived from an EMBL/GenBank/DDBJ whole genome shotgun (WGS) entry which is preliminary data.</text>
</comment>
<dbReference type="OrthoDB" id="1348340at2"/>
<gene>
    <name evidence="1" type="ORF">DN068_08875</name>
</gene>
<name>A0A2W2AZ29_9BACT</name>
<dbReference type="Proteomes" id="UP000248745">
    <property type="component" value="Unassembled WGS sequence"/>
</dbReference>
<reference evidence="1 2" key="1">
    <citation type="submission" date="2018-06" db="EMBL/GenBank/DDBJ databases">
        <title>Mucibacter soli gen. nov., sp. nov., a new member of the family Chitinophagaceae producing mucin.</title>
        <authorList>
            <person name="Kim M.-K."/>
            <person name="Park S."/>
            <person name="Kim T.-S."/>
            <person name="Joung Y."/>
            <person name="Han J.-H."/>
            <person name="Kim S.B."/>
        </authorList>
    </citation>
    <scope>NUCLEOTIDE SEQUENCE [LARGE SCALE GENOMIC DNA]</scope>
    <source>
        <strain evidence="1 2">R1-15</strain>
    </source>
</reference>
<proteinExistence type="predicted"/>
<keyword evidence="2" id="KW-1185">Reference proteome</keyword>
<sequence>MNYTLNLIFTPEQINLIYETNMNVIIAKPVTDEKPELAWQTFRPMESNRLEWQDQYGIYASTIVPGENVDITKTTTLPIGAARNALYTLGRDGVISGPGKSTGGSNSFSVLNQFQNGSSVSFMTIGLTQDATVNGMTISANPLSAARVPYQNTAEMTPDTGIYISLQSQAPRNMLAKVTSQMTRLVFRNGATEISATYNSDAGMFIQSN</sequence>
<protein>
    <submittedName>
        <fullName evidence="1">Uncharacterized protein</fullName>
    </submittedName>
</protein>
<evidence type="ECO:0000313" key="1">
    <source>
        <dbReference type="EMBL" id="PZF73274.1"/>
    </source>
</evidence>
<evidence type="ECO:0000313" key="2">
    <source>
        <dbReference type="Proteomes" id="UP000248745"/>
    </source>
</evidence>
<accession>A0A2W2AZ29</accession>